<comment type="caution">
    <text evidence="4">The sequence shown here is derived from an EMBL/GenBank/DDBJ whole genome shotgun (WGS) entry which is preliminary data.</text>
</comment>
<dbReference type="PANTHER" id="PTHR35936:SF35">
    <property type="entry name" value="L-CYSTINE-BINDING PROTEIN TCYJ"/>
    <property type="match status" value="1"/>
</dbReference>
<dbReference type="RefSeq" id="WP_066883402.1">
    <property type="nucleotide sequence ID" value="NZ_LODL01000021.1"/>
</dbReference>
<dbReference type="STRING" id="281362.AT959_12055"/>
<gene>
    <name evidence="4" type="ORF">AT959_12055</name>
</gene>
<feature type="signal peptide" evidence="2">
    <location>
        <begin position="1"/>
        <end position="20"/>
    </location>
</feature>
<dbReference type="EMBL" id="LODL01000021">
    <property type="protein sequence ID" value="KXB30105.1"/>
    <property type="molecule type" value="Genomic_DNA"/>
</dbReference>
<reference evidence="4 5" key="1">
    <citation type="submission" date="2015-12" db="EMBL/GenBank/DDBJ databases">
        <title>Nitrous oxide reduction kinetics distinguish bacteria harboring typical versus atypical NosZ.</title>
        <authorList>
            <person name="Yoon S."/>
            <person name="Nissen S."/>
            <person name="Park D."/>
            <person name="Sanford R.A."/>
            <person name="Loeffler F.E."/>
        </authorList>
    </citation>
    <scope>NUCLEOTIDE SEQUENCE [LARGE SCALE GENOMIC DNA]</scope>
    <source>
        <strain evidence="4 5">ATCC BAA-841</strain>
    </source>
</reference>
<evidence type="ECO:0000313" key="5">
    <source>
        <dbReference type="Proteomes" id="UP000070186"/>
    </source>
</evidence>
<evidence type="ECO:0000259" key="3">
    <source>
        <dbReference type="SMART" id="SM00062"/>
    </source>
</evidence>
<evidence type="ECO:0000256" key="2">
    <source>
        <dbReference type="SAM" id="SignalP"/>
    </source>
</evidence>
<dbReference type="SUPFAM" id="SSF53850">
    <property type="entry name" value="Periplasmic binding protein-like II"/>
    <property type="match status" value="1"/>
</dbReference>
<protein>
    <recommendedName>
        <fullName evidence="3">Solute-binding protein family 3/N-terminal domain-containing protein</fullName>
    </recommendedName>
</protein>
<dbReference type="PANTHER" id="PTHR35936">
    <property type="entry name" value="MEMBRANE-BOUND LYTIC MUREIN TRANSGLYCOSYLASE F"/>
    <property type="match status" value="1"/>
</dbReference>
<dbReference type="Gene3D" id="3.40.190.10">
    <property type="entry name" value="Periplasmic binding protein-like II"/>
    <property type="match status" value="2"/>
</dbReference>
<sequence>MRFVAFFLLCFSLCLPLAHALELRVALGVQDLAPNAAGKSGATGGLVAFNEDLAREICRRLNARCSFTYGIFASILPDVEARRADLGFGNFLRTPERERRVDFSDSIWRSSSRLLATAATARRYADHPEGEMTLDKLRGVRVAVIADTQQAIYLRSVAAEQQLSLVEAKTMADTLRLLRDGKADFSLLTMLSAFVMLSRETPGTFEFVGPAIAERGLGGTVHIALTKGNATLQPAVNRAIAAIRADGTWLRIVRRHFPFNLD</sequence>
<keyword evidence="1 2" id="KW-0732">Signal</keyword>
<dbReference type="AlphaFoldDB" id="A0A133XGM9"/>
<accession>A0A133XGM9</accession>
<feature type="domain" description="Solute-binding protein family 3/N-terminal" evidence="3">
    <location>
        <begin position="22"/>
        <end position="260"/>
    </location>
</feature>
<dbReference type="Proteomes" id="UP000070186">
    <property type="component" value="Unassembled WGS sequence"/>
</dbReference>
<name>A0A133XGM9_9RHOO</name>
<evidence type="ECO:0000256" key="1">
    <source>
        <dbReference type="ARBA" id="ARBA00022729"/>
    </source>
</evidence>
<feature type="chain" id="PRO_5007459363" description="Solute-binding protein family 3/N-terminal domain-containing protein" evidence="2">
    <location>
        <begin position="21"/>
        <end position="262"/>
    </location>
</feature>
<dbReference type="Pfam" id="PF00497">
    <property type="entry name" value="SBP_bac_3"/>
    <property type="match status" value="1"/>
</dbReference>
<organism evidence="4 5">
    <name type="scientific">Dechloromonas denitrificans</name>
    <dbReference type="NCBI Taxonomy" id="281362"/>
    <lineage>
        <taxon>Bacteria</taxon>
        <taxon>Pseudomonadati</taxon>
        <taxon>Pseudomonadota</taxon>
        <taxon>Betaproteobacteria</taxon>
        <taxon>Rhodocyclales</taxon>
        <taxon>Azonexaceae</taxon>
        <taxon>Dechloromonas</taxon>
    </lineage>
</organism>
<proteinExistence type="predicted"/>
<dbReference type="SMART" id="SM00062">
    <property type="entry name" value="PBPb"/>
    <property type="match status" value="1"/>
</dbReference>
<dbReference type="InterPro" id="IPR001638">
    <property type="entry name" value="Solute-binding_3/MltF_N"/>
</dbReference>
<evidence type="ECO:0000313" key="4">
    <source>
        <dbReference type="EMBL" id="KXB30105.1"/>
    </source>
</evidence>
<keyword evidence="5" id="KW-1185">Reference proteome</keyword>